<reference evidence="9 10" key="1">
    <citation type="journal article" date="2023" name="Elife">
        <title>Identification of key yeast species and microbe-microbe interactions impacting larval growth of Drosophila in the wild.</title>
        <authorList>
            <person name="Mure A."/>
            <person name="Sugiura Y."/>
            <person name="Maeda R."/>
            <person name="Honda K."/>
            <person name="Sakurai N."/>
            <person name="Takahashi Y."/>
            <person name="Watada M."/>
            <person name="Katoh T."/>
            <person name="Gotoh A."/>
            <person name="Gotoh Y."/>
            <person name="Taniguchi I."/>
            <person name="Nakamura K."/>
            <person name="Hayashi T."/>
            <person name="Katayama T."/>
            <person name="Uemura T."/>
            <person name="Hattori Y."/>
        </authorList>
    </citation>
    <scope>NUCLEOTIDE SEQUENCE [LARGE SCALE GENOMIC DNA]</scope>
    <source>
        <strain evidence="9 10">SC-9</strain>
    </source>
</reference>
<dbReference type="PANTHER" id="PTHR11638:SF176">
    <property type="entry name" value="HEAT SHOCK PROTEIN 78, MITOCHONDRIAL"/>
    <property type="match status" value="1"/>
</dbReference>
<evidence type="ECO:0000256" key="6">
    <source>
        <dbReference type="SAM" id="Coils"/>
    </source>
</evidence>
<keyword evidence="5" id="KW-0143">Chaperone</keyword>
<dbReference type="PRINTS" id="PR00300">
    <property type="entry name" value="CLPPROTEASEA"/>
</dbReference>
<comment type="caution">
    <text evidence="9">The sequence shown here is derived from an EMBL/GenBank/DDBJ whole genome shotgun (WGS) entry which is preliminary data.</text>
</comment>
<dbReference type="FunFam" id="3.40.50.300:FF:000120">
    <property type="entry name" value="ATP-dependent chaperone ClpB"/>
    <property type="match status" value="1"/>
</dbReference>
<dbReference type="FunFam" id="3.40.50.300:FF:000025">
    <property type="entry name" value="ATP-dependent Clp protease subunit"/>
    <property type="match status" value="1"/>
</dbReference>
<evidence type="ECO:0000256" key="5">
    <source>
        <dbReference type="ARBA" id="ARBA00023186"/>
    </source>
</evidence>
<evidence type="ECO:0000256" key="2">
    <source>
        <dbReference type="ARBA" id="ARBA00022737"/>
    </source>
</evidence>
<dbReference type="EMBL" id="BTFZ01000011">
    <property type="protein sequence ID" value="GMM36126.1"/>
    <property type="molecule type" value="Genomic_DNA"/>
</dbReference>
<feature type="domain" description="Clp ATPase C-terminal" evidence="8">
    <location>
        <begin position="714"/>
        <end position="809"/>
    </location>
</feature>
<name>A0AAV5QNC4_9ASCO</name>
<dbReference type="InterPro" id="IPR003959">
    <property type="entry name" value="ATPase_AAA_core"/>
</dbReference>
<gene>
    <name evidence="9" type="ORF">DASC09_034510</name>
</gene>
<dbReference type="RefSeq" id="XP_064853122.1">
    <property type="nucleotide sequence ID" value="XM_064997050.1"/>
</dbReference>
<dbReference type="Pfam" id="PF17871">
    <property type="entry name" value="AAA_lid_9"/>
    <property type="match status" value="1"/>
</dbReference>
<dbReference type="GO" id="GO:0005759">
    <property type="term" value="C:mitochondrial matrix"/>
    <property type="evidence" value="ECO:0007669"/>
    <property type="project" value="TreeGrafter"/>
</dbReference>
<dbReference type="Gene3D" id="3.40.50.300">
    <property type="entry name" value="P-loop containing nucleotide triphosphate hydrolases"/>
    <property type="match status" value="3"/>
</dbReference>
<dbReference type="InterPro" id="IPR027417">
    <property type="entry name" value="P-loop_NTPase"/>
</dbReference>
<evidence type="ECO:0000313" key="9">
    <source>
        <dbReference type="EMBL" id="GMM36126.1"/>
    </source>
</evidence>
<dbReference type="Pfam" id="PF10431">
    <property type="entry name" value="ClpB_D2-small"/>
    <property type="match status" value="1"/>
</dbReference>
<evidence type="ECO:0000256" key="4">
    <source>
        <dbReference type="ARBA" id="ARBA00022840"/>
    </source>
</evidence>
<feature type="domain" description="AAA+ ATPase" evidence="7">
    <location>
        <begin position="126"/>
        <end position="272"/>
    </location>
</feature>
<dbReference type="InterPro" id="IPR041546">
    <property type="entry name" value="ClpA/ClpB_AAA_lid"/>
</dbReference>
<evidence type="ECO:0000313" key="10">
    <source>
        <dbReference type="Proteomes" id="UP001360560"/>
    </source>
</evidence>
<dbReference type="GeneID" id="90074101"/>
<dbReference type="SMART" id="SM01086">
    <property type="entry name" value="ClpB_D2-small"/>
    <property type="match status" value="1"/>
</dbReference>
<dbReference type="InterPro" id="IPR019489">
    <property type="entry name" value="Clp_ATPase_C"/>
</dbReference>
<dbReference type="Pfam" id="PF00004">
    <property type="entry name" value="AAA"/>
    <property type="match status" value="1"/>
</dbReference>
<protein>
    <submittedName>
        <fullName evidence="9">Chaperone ATPase</fullName>
    </submittedName>
</protein>
<dbReference type="CDD" id="cd00009">
    <property type="entry name" value="AAA"/>
    <property type="match status" value="1"/>
</dbReference>
<keyword evidence="4" id="KW-0067">ATP-binding</keyword>
<evidence type="ECO:0000256" key="1">
    <source>
        <dbReference type="ARBA" id="ARBA00008675"/>
    </source>
</evidence>
<dbReference type="PANTHER" id="PTHR11638">
    <property type="entry name" value="ATP-DEPENDENT CLP PROTEASE"/>
    <property type="match status" value="1"/>
</dbReference>
<dbReference type="Proteomes" id="UP001360560">
    <property type="component" value="Unassembled WGS sequence"/>
</dbReference>
<dbReference type="Gene3D" id="1.10.8.60">
    <property type="match status" value="1"/>
</dbReference>
<evidence type="ECO:0000256" key="3">
    <source>
        <dbReference type="ARBA" id="ARBA00022741"/>
    </source>
</evidence>
<evidence type="ECO:0000259" key="8">
    <source>
        <dbReference type="SMART" id="SM01086"/>
    </source>
</evidence>
<keyword evidence="10" id="KW-1185">Reference proteome</keyword>
<dbReference type="GO" id="GO:0042026">
    <property type="term" value="P:protein refolding"/>
    <property type="evidence" value="ECO:0007669"/>
    <property type="project" value="TreeGrafter"/>
</dbReference>
<comment type="similarity">
    <text evidence="1">Belongs to the ClpA/ClpB family.</text>
</comment>
<dbReference type="SMART" id="SM00382">
    <property type="entry name" value="AAA"/>
    <property type="match status" value="2"/>
</dbReference>
<dbReference type="GO" id="GO:0034605">
    <property type="term" value="P:cellular response to heat"/>
    <property type="evidence" value="ECO:0007669"/>
    <property type="project" value="TreeGrafter"/>
</dbReference>
<dbReference type="CDD" id="cd19499">
    <property type="entry name" value="RecA-like_ClpB_Hsp104-like"/>
    <property type="match status" value="1"/>
</dbReference>
<dbReference type="GO" id="GO:0016887">
    <property type="term" value="F:ATP hydrolysis activity"/>
    <property type="evidence" value="ECO:0007669"/>
    <property type="project" value="InterPro"/>
</dbReference>
<feature type="domain" description="AAA+ ATPase" evidence="7">
    <location>
        <begin position="533"/>
        <end position="696"/>
    </location>
</feature>
<dbReference type="FunFam" id="3.40.50.300:FF:000010">
    <property type="entry name" value="Chaperone clpB 1, putative"/>
    <property type="match status" value="1"/>
</dbReference>
<dbReference type="AlphaFoldDB" id="A0AAV5QNC4"/>
<dbReference type="InterPro" id="IPR050130">
    <property type="entry name" value="ClpA_ClpB"/>
</dbReference>
<dbReference type="Pfam" id="PF07724">
    <property type="entry name" value="AAA_2"/>
    <property type="match status" value="1"/>
</dbReference>
<evidence type="ECO:0000259" key="7">
    <source>
        <dbReference type="SMART" id="SM00382"/>
    </source>
</evidence>
<keyword evidence="6" id="KW-0175">Coiled coil</keyword>
<dbReference type="GO" id="GO:0005524">
    <property type="term" value="F:ATP binding"/>
    <property type="evidence" value="ECO:0007669"/>
    <property type="project" value="UniProtKB-KW"/>
</dbReference>
<organism evidence="9 10">
    <name type="scientific">Saccharomycopsis crataegensis</name>
    <dbReference type="NCBI Taxonomy" id="43959"/>
    <lineage>
        <taxon>Eukaryota</taxon>
        <taxon>Fungi</taxon>
        <taxon>Dikarya</taxon>
        <taxon>Ascomycota</taxon>
        <taxon>Saccharomycotina</taxon>
        <taxon>Saccharomycetes</taxon>
        <taxon>Saccharomycopsidaceae</taxon>
        <taxon>Saccharomycopsis</taxon>
    </lineage>
</organism>
<sequence length="819" mass="92308">MLNARVVLNNHKRVLPNVTSRASSRSLASVGTSRTLQPFTQNVVRSHNYKPLLNMVKYGSRTPQASFSTSMSRNIQMRMNNQQSEKPALEEFGTDLTKLAKDGALDPVIGRDEEINRTIQILSRRTKNNPILIGPAGTGKTAILEGLAQRIVNKQVPESMKSKRIISLDLSKVMAGSKMRGDVEERLNRLLTEIHNEAGNIILFIDEIHLLMGLGKTDGSSLDVSNLLKPDLARGKLHCVGATTIDEYRKFIEKDVALARRFQKVLINEPSVTDSISILRGLKEKYEVHHGVKINDDALVSAVNLSSRYITDRYLPDKAIDLIDEACSSIRLQHESKPEPIQKLEYKIMTIKIELESLKKEESTPSIESKKNSLNESLSQLNEEYEQLMSRWQVEKSNIEQINAEKKKLEKFKQDLEAYQFNGNYTKASELKYASIPETEERIQQLNDDYVKANEGKNGESLLNDSITTEEIAKVISRATGIPMDSLLKPNKQKLLHAEDILKKDIVGQDEAVKVICDAVRLQRAGLTNSKRPIASFMFLGPTGTGKTQLTKKLANFLFSDESAIIRFDMSEFQEKFSISRLIGAPPGYVGYDDLGGSGELTQQVKMKPYSIVLFDEFEKAHPDINKLLLQVLDEGQLTDSHGNKIDFKNTIIILTSNLGHEFFHEDTTVETNSSDENIPVSATIKSKIMDVVKSTYPPEFINRLNDLIIFNKLSKKAMLRIVDIRINEIQKDLVANNKDFQLDVHDDVKSWIIENGGYDPNYGARPLNRFLLKEVLNPLSLLLIKGEIKNTDEVVKVIVDKDTNKIKVLPNHEAEKKE</sequence>
<dbReference type="InterPro" id="IPR003593">
    <property type="entry name" value="AAA+_ATPase"/>
</dbReference>
<dbReference type="SUPFAM" id="SSF52540">
    <property type="entry name" value="P-loop containing nucleoside triphosphate hydrolases"/>
    <property type="match status" value="2"/>
</dbReference>
<dbReference type="GO" id="GO:0043335">
    <property type="term" value="P:protein unfolding"/>
    <property type="evidence" value="ECO:0007669"/>
    <property type="project" value="TreeGrafter"/>
</dbReference>
<keyword evidence="2" id="KW-0677">Repeat</keyword>
<dbReference type="PROSITE" id="PS00871">
    <property type="entry name" value="CLPAB_2"/>
    <property type="match status" value="1"/>
</dbReference>
<proteinExistence type="inferred from homology"/>
<feature type="coiled-coil region" evidence="6">
    <location>
        <begin position="341"/>
        <end position="456"/>
    </location>
</feature>
<dbReference type="InterPro" id="IPR001270">
    <property type="entry name" value="ClpA/B"/>
</dbReference>
<dbReference type="InterPro" id="IPR028299">
    <property type="entry name" value="ClpA/B_CS2"/>
</dbReference>
<keyword evidence="3" id="KW-0547">Nucleotide-binding</keyword>
<accession>A0AAV5QNC4</accession>